<dbReference type="PANTHER" id="PTHR12231">
    <property type="entry name" value="CTX-RELATED TYPE I TRANSMEMBRANE PROTEIN"/>
    <property type="match status" value="1"/>
</dbReference>
<dbReference type="AlphaFoldDB" id="A0AAD8AMX7"/>
<protein>
    <recommendedName>
        <fullName evidence="4">Ig-like domain-containing protein</fullName>
    </recommendedName>
</protein>
<dbReference type="InterPro" id="IPR013783">
    <property type="entry name" value="Ig-like_fold"/>
</dbReference>
<feature type="non-terminal residue" evidence="5">
    <location>
        <position position="1"/>
    </location>
</feature>
<dbReference type="InterPro" id="IPR036179">
    <property type="entry name" value="Ig-like_dom_sf"/>
</dbReference>
<evidence type="ECO:0000313" key="5">
    <source>
        <dbReference type="EMBL" id="KAJ9600593.1"/>
    </source>
</evidence>
<dbReference type="Gene3D" id="2.60.40.10">
    <property type="entry name" value="Immunoglobulins"/>
    <property type="match status" value="1"/>
</dbReference>
<dbReference type="Proteomes" id="UP001233999">
    <property type="component" value="Unassembled WGS sequence"/>
</dbReference>
<sequence>PPDIMDEETSSDITVQEGENATLVCRATGHPTPRILWRREDGESLILRKGLRDITKGSVI</sequence>
<keyword evidence="3" id="KW-0393">Immunoglobulin domain</keyword>
<keyword evidence="1" id="KW-0677">Repeat</keyword>
<evidence type="ECO:0000256" key="3">
    <source>
        <dbReference type="ARBA" id="ARBA00023319"/>
    </source>
</evidence>
<evidence type="ECO:0000259" key="4">
    <source>
        <dbReference type="PROSITE" id="PS50835"/>
    </source>
</evidence>
<name>A0AAD8AMX7_DIPPU</name>
<proteinExistence type="predicted"/>
<dbReference type="SUPFAM" id="SSF48726">
    <property type="entry name" value="Immunoglobulin"/>
    <property type="match status" value="1"/>
</dbReference>
<reference evidence="5" key="2">
    <citation type="submission" date="2023-05" db="EMBL/GenBank/DDBJ databases">
        <authorList>
            <person name="Fouks B."/>
        </authorList>
    </citation>
    <scope>NUCLEOTIDE SEQUENCE</scope>
    <source>
        <strain evidence="5">Stay&amp;Tobe</strain>
        <tissue evidence="5">Testes</tissue>
    </source>
</reference>
<dbReference type="InterPro" id="IPR051170">
    <property type="entry name" value="Neural/epithelial_adhesion"/>
</dbReference>
<accession>A0AAD8AMX7</accession>
<dbReference type="InterPro" id="IPR007110">
    <property type="entry name" value="Ig-like_dom"/>
</dbReference>
<evidence type="ECO:0000313" key="6">
    <source>
        <dbReference type="Proteomes" id="UP001233999"/>
    </source>
</evidence>
<evidence type="ECO:0000256" key="1">
    <source>
        <dbReference type="ARBA" id="ARBA00022737"/>
    </source>
</evidence>
<dbReference type="PANTHER" id="PTHR12231:SF105">
    <property type="entry name" value="LACHESIN-LIKE PROTEIN"/>
    <property type="match status" value="1"/>
</dbReference>
<gene>
    <name evidence="5" type="ORF">L9F63_026269</name>
</gene>
<organism evidence="5 6">
    <name type="scientific">Diploptera punctata</name>
    <name type="common">Pacific beetle cockroach</name>
    <dbReference type="NCBI Taxonomy" id="6984"/>
    <lineage>
        <taxon>Eukaryota</taxon>
        <taxon>Metazoa</taxon>
        <taxon>Ecdysozoa</taxon>
        <taxon>Arthropoda</taxon>
        <taxon>Hexapoda</taxon>
        <taxon>Insecta</taxon>
        <taxon>Pterygota</taxon>
        <taxon>Neoptera</taxon>
        <taxon>Polyneoptera</taxon>
        <taxon>Dictyoptera</taxon>
        <taxon>Blattodea</taxon>
        <taxon>Blaberoidea</taxon>
        <taxon>Blaberidae</taxon>
        <taxon>Diplopterinae</taxon>
        <taxon>Diploptera</taxon>
    </lineage>
</organism>
<dbReference type="Pfam" id="PF13927">
    <property type="entry name" value="Ig_3"/>
    <property type="match status" value="1"/>
</dbReference>
<evidence type="ECO:0000256" key="2">
    <source>
        <dbReference type="ARBA" id="ARBA00023157"/>
    </source>
</evidence>
<reference evidence="5" key="1">
    <citation type="journal article" date="2023" name="IScience">
        <title>Live-bearing cockroach genome reveals convergent evolutionary mechanisms linked to viviparity in insects and beyond.</title>
        <authorList>
            <person name="Fouks B."/>
            <person name="Harrison M.C."/>
            <person name="Mikhailova A.A."/>
            <person name="Marchal E."/>
            <person name="English S."/>
            <person name="Carruthers M."/>
            <person name="Jennings E.C."/>
            <person name="Chiamaka E.L."/>
            <person name="Frigard R.A."/>
            <person name="Pippel M."/>
            <person name="Attardo G.M."/>
            <person name="Benoit J.B."/>
            <person name="Bornberg-Bauer E."/>
            <person name="Tobe S.S."/>
        </authorList>
    </citation>
    <scope>NUCLEOTIDE SEQUENCE</scope>
    <source>
        <strain evidence="5">Stay&amp;Tobe</strain>
    </source>
</reference>
<dbReference type="GO" id="GO:0043005">
    <property type="term" value="C:neuron projection"/>
    <property type="evidence" value="ECO:0007669"/>
    <property type="project" value="TreeGrafter"/>
</dbReference>
<keyword evidence="6" id="KW-1185">Reference proteome</keyword>
<comment type="caution">
    <text evidence="5">The sequence shown here is derived from an EMBL/GenBank/DDBJ whole genome shotgun (WGS) entry which is preliminary data.</text>
</comment>
<dbReference type="EMBL" id="JASPKZ010000279">
    <property type="protein sequence ID" value="KAJ9600593.1"/>
    <property type="molecule type" value="Genomic_DNA"/>
</dbReference>
<keyword evidence="2" id="KW-1015">Disulfide bond</keyword>
<feature type="domain" description="Ig-like" evidence="4">
    <location>
        <begin position="2"/>
        <end position="60"/>
    </location>
</feature>
<dbReference type="PROSITE" id="PS50835">
    <property type="entry name" value="IG_LIKE"/>
    <property type="match status" value="1"/>
</dbReference>